<evidence type="ECO:0000256" key="1">
    <source>
        <dbReference type="SAM" id="Phobius"/>
    </source>
</evidence>
<keyword evidence="3" id="KW-0012">Acyltransferase</keyword>
<dbReference type="SUPFAM" id="SSF69593">
    <property type="entry name" value="Glycerol-3-phosphate (1)-acyltransferase"/>
    <property type="match status" value="1"/>
</dbReference>
<dbReference type="CDD" id="cd07990">
    <property type="entry name" value="LPLAT_LCLAT1-like"/>
    <property type="match status" value="1"/>
</dbReference>
<name>A0A6H1UIN5_9GAMM</name>
<evidence type="ECO:0000259" key="2">
    <source>
        <dbReference type="SMART" id="SM00563"/>
    </source>
</evidence>
<keyword evidence="3" id="KW-0808">Transferase</keyword>
<dbReference type="Proteomes" id="UP000501602">
    <property type="component" value="Chromosome"/>
</dbReference>
<evidence type="ECO:0000313" key="3">
    <source>
        <dbReference type="EMBL" id="QIZ78076.1"/>
    </source>
</evidence>
<gene>
    <name evidence="3" type="ORF">HER31_14920</name>
</gene>
<feature type="domain" description="Phospholipid/glycerol acyltransferase" evidence="2">
    <location>
        <begin position="84"/>
        <end position="226"/>
    </location>
</feature>
<dbReference type="PANTHER" id="PTHR10983">
    <property type="entry name" value="1-ACYLGLYCEROL-3-PHOSPHATE ACYLTRANSFERASE-RELATED"/>
    <property type="match status" value="1"/>
</dbReference>
<dbReference type="SMART" id="SM00563">
    <property type="entry name" value="PlsC"/>
    <property type="match status" value="1"/>
</dbReference>
<dbReference type="NCBIfam" id="NF010621">
    <property type="entry name" value="PRK14014.1"/>
    <property type="match status" value="1"/>
</dbReference>
<dbReference type="Pfam" id="PF01553">
    <property type="entry name" value="Acyltransferase"/>
    <property type="match status" value="1"/>
</dbReference>
<organism evidence="3 4">
    <name type="scientific">Ferrimonas lipolytica</name>
    <dbReference type="NCBI Taxonomy" id="2724191"/>
    <lineage>
        <taxon>Bacteria</taxon>
        <taxon>Pseudomonadati</taxon>
        <taxon>Pseudomonadota</taxon>
        <taxon>Gammaproteobacteria</taxon>
        <taxon>Alteromonadales</taxon>
        <taxon>Ferrimonadaceae</taxon>
        <taxon>Ferrimonas</taxon>
    </lineage>
</organism>
<evidence type="ECO:0000313" key="4">
    <source>
        <dbReference type="Proteomes" id="UP000501602"/>
    </source>
</evidence>
<keyword evidence="4" id="KW-1185">Reference proteome</keyword>
<keyword evidence="1" id="KW-1133">Transmembrane helix</keyword>
<proteinExistence type="predicted"/>
<dbReference type="KEGG" id="fes:HER31_14920"/>
<dbReference type="EMBL" id="CP051180">
    <property type="protein sequence ID" value="QIZ78076.1"/>
    <property type="molecule type" value="Genomic_DNA"/>
</dbReference>
<reference evidence="3 4" key="1">
    <citation type="submission" date="2020-04" db="EMBL/GenBank/DDBJ databases">
        <title>Ferrimonas sp. S7 isolated from sea water.</title>
        <authorList>
            <person name="Bae S.S."/>
            <person name="Baek K."/>
        </authorList>
    </citation>
    <scope>NUCLEOTIDE SEQUENCE [LARGE SCALE GENOMIC DNA]</scope>
    <source>
        <strain evidence="3 4">S7</strain>
    </source>
</reference>
<dbReference type="RefSeq" id="WP_168661691.1">
    <property type="nucleotide sequence ID" value="NZ_CP051180.1"/>
</dbReference>
<accession>A0A6H1UIN5</accession>
<dbReference type="GO" id="GO:0016746">
    <property type="term" value="F:acyltransferase activity"/>
    <property type="evidence" value="ECO:0007669"/>
    <property type="project" value="UniProtKB-KW"/>
</dbReference>
<feature type="transmembrane region" description="Helical" evidence="1">
    <location>
        <begin position="12"/>
        <end position="31"/>
    </location>
</feature>
<protein>
    <submittedName>
        <fullName evidence="3">Acyltransferase</fullName>
    </submittedName>
</protein>
<keyword evidence="1" id="KW-0812">Transmembrane</keyword>
<dbReference type="PANTHER" id="PTHR10983:SF16">
    <property type="entry name" value="LYSOCARDIOLIPIN ACYLTRANSFERASE 1"/>
    <property type="match status" value="1"/>
</dbReference>
<dbReference type="AlphaFoldDB" id="A0A6H1UIN5"/>
<keyword evidence="1" id="KW-0472">Membrane</keyword>
<dbReference type="InterPro" id="IPR002123">
    <property type="entry name" value="Plipid/glycerol_acylTrfase"/>
</dbReference>
<sequence length="295" mass="34435">MVTLLRGSLAFLGYLVNTLFWGPCIIVLGLIKLLPISVLRRLCTYLIDGIATTWISINNLNQQIFSRTTIIVNELPQLSPKQWYMVISNHQSWVDILLLQRVFNRKIPMLKFFLKQELIYVPVIGLAWWALDFPFMRRYSKGTLAKKPHLKGKDQEATRKSCEKFQIKPVAVMNFVEGTRFTPAKYDRQQSRYPRLLTPKAGGLAMSLDAMGGKIQQLLNVTIYYPDGTPSFWQFLSGQVPRVELHVEHCTLNHLNELNYHQTEQRLIIQTWLNDLWQKKSDYIAQLHHHYHNKN</sequence>